<name>A0A8X6IN05_NEPPI</name>
<evidence type="ECO:0000256" key="1">
    <source>
        <dbReference type="ARBA" id="ARBA00001917"/>
    </source>
</evidence>
<feature type="binding site" evidence="8">
    <location>
        <position position="193"/>
    </location>
    <ligand>
        <name>glyoxylate</name>
        <dbReference type="ChEBI" id="CHEBI:36655"/>
    </ligand>
</feature>
<feature type="domain" description="FMN hydroxy acid dehydrogenase" evidence="10">
    <location>
        <begin position="1"/>
        <end position="298"/>
    </location>
</feature>
<comment type="catalytic activity">
    <reaction evidence="5">
        <text>a (2S)-2-hydroxycarboxylate + O2 = a 2-oxocarboxylate + H2O2</text>
        <dbReference type="Rhea" id="RHEA:16789"/>
        <dbReference type="ChEBI" id="CHEBI:15379"/>
        <dbReference type="ChEBI" id="CHEBI:16240"/>
        <dbReference type="ChEBI" id="CHEBI:35179"/>
        <dbReference type="ChEBI" id="CHEBI:58123"/>
        <dbReference type="EC" id="1.1.3.15"/>
    </reaction>
    <physiologicalReaction direction="left-to-right" evidence="5">
        <dbReference type="Rhea" id="RHEA:16790"/>
    </physiologicalReaction>
</comment>
<keyword evidence="8" id="KW-0285">Flavoprotein</keyword>
<evidence type="ECO:0000256" key="3">
    <source>
        <dbReference type="ARBA" id="ARBA00023002"/>
    </source>
</evidence>
<keyword evidence="8" id="KW-0288">FMN</keyword>
<feature type="binding site" evidence="8">
    <location>
        <position position="188"/>
    </location>
    <ligand>
        <name>FMN</name>
        <dbReference type="ChEBI" id="CHEBI:58210"/>
    </ligand>
</feature>
<feature type="binding site" evidence="8">
    <location>
        <position position="166"/>
    </location>
    <ligand>
        <name>FMN</name>
        <dbReference type="ChEBI" id="CHEBI:58210"/>
    </ligand>
</feature>
<dbReference type="OrthoDB" id="6417434at2759"/>
<accession>A0A8X6IN05</accession>
<evidence type="ECO:0000256" key="9">
    <source>
        <dbReference type="SAM" id="MobiDB-lite"/>
    </source>
</evidence>
<dbReference type="EC" id="1.1.3.15" evidence="2"/>
<comment type="similarity">
    <text evidence="4">Belongs to the FMN-dependent alpha-hydroxy acid dehydrogenase family.</text>
</comment>
<dbReference type="GO" id="GO:0001561">
    <property type="term" value="P:fatty acid alpha-oxidation"/>
    <property type="evidence" value="ECO:0007669"/>
    <property type="project" value="TreeGrafter"/>
</dbReference>
<feature type="binding site" evidence="8">
    <location>
        <position position="108"/>
    </location>
    <ligand>
        <name>FMN</name>
        <dbReference type="ChEBI" id="CHEBI:58210"/>
    </ligand>
</feature>
<evidence type="ECO:0000256" key="8">
    <source>
        <dbReference type="PIRSR" id="PIRSR000138-2"/>
    </source>
</evidence>
<feature type="binding site" evidence="8">
    <location>
        <begin position="27"/>
        <end position="29"/>
    </location>
    <ligand>
        <name>FMN</name>
        <dbReference type="ChEBI" id="CHEBI:58210"/>
    </ligand>
</feature>
<dbReference type="PROSITE" id="PS51349">
    <property type="entry name" value="FMN_HYDROXY_ACID_DH_2"/>
    <property type="match status" value="1"/>
</dbReference>
<feature type="region of interest" description="Disordered" evidence="9">
    <location>
        <begin position="288"/>
        <end position="308"/>
    </location>
</feature>
<dbReference type="InterPro" id="IPR013785">
    <property type="entry name" value="Aldolase_TIM"/>
</dbReference>
<evidence type="ECO:0000256" key="7">
    <source>
        <dbReference type="PIRSR" id="PIRSR000138-1"/>
    </source>
</evidence>
<comment type="cofactor">
    <cofactor evidence="1">
        <name>FMN</name>
        <dbReference type="ChEBI" id="CHEBI:58210"/>
    </cofactor>
</comment>
<dbReference type="GO" id="GO:0005782">
    <property type="term" value="C:peroxisomal matrix"/>
    <property type="evidence" value="ECO:0007669"/>
    <property type="project" value="TreeGrafter"/>
</dbReference>
<feature type="binding site" evidence="8">
    <location>
        <begin position="247"/>
        <end position="248"/>
    </location>
    <ligand>
        <name>FMN</name>
        <dbReference type="ChEBI" id="CHEBI:58210"/>
    </ligand>
</feature>
<comment type="catalytic activity">
    <reaction evidence="6">
        <text>2-hydroxyoctanoate + O2 = 2-oxooctanoate + H2O2</text>
        <dbReference type="Rhea" id="RHEA:67940"/>
        <dbReference type="ChEBI" id="CHEBI:15379"/>
        <dbReference type="ChEBI" id="CHEBI:16240"/>
        <dbReference type="ChEBI" id="CHEBI:133514"/>
        <dbReference type="ChEBI" id="CHEBI:176689"/>
    </reaction>
    <physiologicalReaction direction="left-to-right" evidence="6">
        <dbReference type="Rhea" id="RHEA:67941"/>
    </physiologicalReaction>
</comment>
<feature type="compositionally biased region" description="Polar residues" evidence="9">
    <location>
        <begin position="297"/>
        <end position="307"/>
    </location>
</feature>
<evidence type="ECO:0000313" key="11">
    <source>
        <dbReference type="EMBL" id="GFS52946.1"/>
    </source>
</evidence>
<evidence type="ECO:0000259" key="10">
    <source>
        <dbReference type="PROSITE" id="PS51349"/>
    </source>
</evidence>
<reference evidence="11" key="1">
    <citation type="submission" date="2020-08" db="EMBL/GenBank/DDBJ databases">
        <title>Multicomponent nature underlies the extraordinary mechanical properties of spider dragline silk.</title>
        <authorList>
            <person name="Kono N."/>
            <person name="Nakamura H."/>
            <person name="Mori M."/>
            <person name="Yoshida Y."/>
            <person name="Ohtoshi R."/>
            <person name="Malay A.D."/>
            <person name="Moran D.A.P."/>
            <person name="Tomita M."/>
            <person name="Numata K."/>
            <person name="Arakawa K."/>
        </authorList>
    </citation>
    <scope>NUCLEOTIDE SEQUENCE</scope>
</reference>
<protein>
    <recommendedName>
        <fullName evidence="2">(S)-2-hydroxy-acid oxidase</fullName>
        <ecNumber evidence="2">1.1.3.15</ecNumber>
    </recommendedName>
</protein>
<proteinExistence type="inferred from homology"/>
<dbReference type="PANTHER" id="PTHR10578:SF149">
    <property type="entry name" value="2-HYDROXYACID OXIDASE 2"/>
    <property type="match status" value="1"/>
</dbReference>
<dbReference type="InterPro" id="IPR000262">
    <property type="entry name" value="FMN-dep_DH"/>
</dbReference>
<keyword evidence="3" id="KW-0560">Oxidoreductase</keyword>
<gene>
    <name evidence="11" type="primary">HAO1</name>
    <name evidence="11" type="ORF">NPIL_467241</name>
</gene>
<dbReference type="CDD" id="cd02809">
    <property type="entry name" value="alpha_hydroxyacid_oxid_FMN"/>
    <property type="match status" value="1"/>
</dbReference>
<evidence type="ECO:0000313" key="12">
    <source>
        <dbReference type="Proteomes" id="UP000887013"/>
    </source>
</evidence>
<dbReference type="PANTHER" id="PTHR10578">
    <property type="entry name" value="S -2-HYDROXY-ACID OXIDASE-RELATED"/>
    <property type="match status" value="1"/>
</dbReference>
<dbReference type="Gene3D" id="3.20.20.70">
    <property type="entry name" value="Aldolase class I"/>
    <property type="match status" value="1"/>
</dbReference>
<dbReference type="SUPFAM" id="SSF51395">
    <property type="entry name" value="FMN-linked oxidoreductases"/>
    <property type="match status" value="1"/>
</dbReference>
<dbReference type="InterPro" id="IPR012133">
    <property type="entry name" value="Alpha-hydoxy_acid_DH_FMN"/>
</dbReference>
<feature type="binding site" evidence="8">
    <location>
        <position position="80"/>
    </location>
    <ligand>
        <name>FMN</name>
        <dbReference type="ChEBI" id="CHEBI:58210"/>
    </ligand>
</feature>
<keyword evidence="12" id="KW-1185">Reference proteome</keyword>
<evidence type="ECO:0000256" key="6">
    <source>
        <dbReference type="ARBA" id="ARBA00029327"/>
    </source>
</evidence>
<feature type="binding site" evidence="8">
    <location>
        <position position="56"/>
    </location>
    <ligand>
        <name>FMN</name>
        <dbReference type="ChEBI" id="CHEBI:58210"/>
    </ligand>
</feature>
<dbReference type="InterPro" id="IPR008259">
    <property type="entry name" value="FMN_hydac_DH_AS"/>
</dbReference>
<feature type="binding site" evidence="8">
    <location>
        <position position="82"/>
    </location>
    <ligand>
        <name>glyoxylate</name>
        <dbReference type="ChEBI" id="CHEBI:36655"/>
    </ligand>
</feature>
<evidence type="ECO:0000256" key="5">
    <source>
        <dbReference type="ARBA" id="ARBA00029325"/>
    </source>
</evidence>
<dbReference type="AlphaFoldDB" id="A0A8X6IN05"/>
<dbReference type="Proteomes" id="UP000887013">
    <property type="component" value="Unassembled WGS sequence"/>
</dbReference>
<dbReference type="EMBL" id="BMAW01046017">
    <property type="protein sequence ID" value="GFS52946.1"/>
    <property type="molecule type" value="Genomic_DNA"/>
</dbReference>
<dbReference type="GO" id="GO:0003973">
    <property type="term" value="F:(S)-2-hydroxy-acid oxidase activity"/>
    <property type="evidence" value="ECO:0007669"/>
    <property type="project" value="UniProtKB-EC"/>
</dbReference>
<organism evidence="11 12">
    <name type="scientific">Nephila pilipes</name>
    <name type="common">Giant wood spider</name>
    <name type="synonym">Nephila maculata</name>
    <dbReference type="NCBI Taxonomy" id="299642"/>
    <lineage>
        <taxon>Eukaryota</taxon>
        <taxon>Metazoa</taxon>
        <taxon>Ecdysozoa</taxon>
        <taxon>Arthropoda</taxon>
        <taxon>Chelicerata</taxon>
        <taxon>Arachnida</taxon>
        <taxon>Araneae</taxon>
        <taxon>Araneomorphae</taxon>
        <taxon>Entelegynae</taxon>
        <taxon>Araneoidea</taxon>
        <taxon>Nephilidae</taxon>
        <taxon>Nephila</taxon>
    </lineage>
</organism>
<evidence type="ECO:0000256" key="4">
    <source>
        <dbReference type="ARBA" id="ARBA00024042"/>
    </source>
</evidence>
<dbReference type="Pfam" id="PF01070">
    <property type="entry name" value="FMN_dh"/>
    <property type="match status" value="1"/>
</dbReference>
<feature type="binding site" evidence="8">
    <location>
        <begin position="224"/>
        <end position="228"/>
    </location>
    <ligand>
        <name>FMN</name>
        <dbReference type="ChEBI" id="CHEBI:58210"/>
    </ligand>
</feature>
<dbReference type="PIRSF" id="PIRSF000138">
    <property type="entry name" value="Al-hdrx_acd_dh"/>
    <property type="match status" value="1"/>
</dbReference>
<sequence length="325" mass="35684">MLRDVSKNSLETSTQGIDVDFPIGLSPVALQRLADPRGELATVEGMSSFRTIMILSSFATTRLEDVARAAEGTPLTLWMQMYIFDNRTWTIELVQRAEKAGFKALALTVDSPIETVLTCNGRRDFQFPEGVRTENINFDTVKFSPQATFEDITWLKSITSLNVVAKGILSGKDAIRAVEAGADAIMVSNHGGRQMDGDPATIEALPGIVDAVKSVNPKIDVYMDGGVRSGYDIYKAIARGAKMVFFGRPIIWGLAMGGSNGVRDVMNILRDDFNETMLLAGSSNPQEIRRDTLDPQVPNNEHWTRTGTGKGRESFFLNHYGLNTP</sequence>
<dbReference type="PROSITE" id="PS00557">
    <property type="entry name" value="FMN_HYDROXY_ACID_DH_1"/>
    <property type="match status" value="1"/>
</dbReference>
<dbReference type="GO" id="GO:0010181">
    <property type="term" value="F:FMN binding"/>
    <property type="evidence" value="ECO:0007669"/>
    <property type="project" value="InterPro"/>
</dbReference>
<evidence type="ECO:0000256" key="2">
    <source>
        <dbReference type="ARBA" id="ARBA00013087"/>
    </source>
</evidence>
<comment type="caution">
    <text evidence="11">The sequence shown here is derived from an EMBL/GenBank/DDBJ whole genome shotgun (WGS) entry which is preliminary data.</text>
</comment>
<feature type="binding site" evidence="8">
    <location>
        <position position="190"/>
    </location>
    <ligand>
        <name>glyoxylate</name>
        <dbReference type="ChEBI" id="CHEBI:36655"/>
    </ligand>
</feature>
<dbReference type="FunFam" id="3.20.20.70:FF:000056">
    <property type="entry name" value="hydroxyacid oxidase 2"/>
    <property type="match status" value="1"/>
</dbReference>
<dbReference type="InterPro" id="IPR037396">
    <property type="entry name" value="FMN_HAD"/>
</dbReference>
<feature type="active site" description="Proton acceptor" evidence="7">
    <location>
        <position position="190"/>
    </location>
</feature>